<evidence type="ECO:0000313" key="1">
    <source>
        <dbReference type="EMBL" id="TMW56833.1"/>
    </source>
</evidence>
<dbReference type="AlphaFoldDB" id="A0A8K1FFI2"/>
<proteinExistence type="predicted"/>
<accession>A0A8K1FFI2</accession>
<evidence type="ECO:0000313" key="2">
    <source>
        <dbReference type="Proteomes" id="UP000794436"/>
    </source>
</evidence>
<reference evidence="1" key="1">
    <citation type="submission" date="2019-03" db="EMBL/GenBank/DDBJ databases">
        <title>Long read genome sequence of the mycoparasitic Pythium oligandrum ATCC 38472 isolated from sugarbeet rhizosphere.</title>
        <authorList>
            <person name="Gaulin E."/>
        </authorList>
    </citation>
    <scope>NUCLEOTIDE SEQUENCE</scope>
    <source>
        <strain evidence="1">ATCC 38472_TT</strain>
    </source>
</reference>
<name>A0A8K1FFI2_PYTOL</name>
<gene>
    <name evidence="1" type="ORF">Poli38472_006843</name>
</gene>
<comment type="caution">
    <text evidence="1">The sequence shown here is derived from an EMBL/GenBank/DDBJ whole genome shotgun (WGS) entry which is preliminary data.</text>
</comment>
<sequence length="318" mass="36826">MFQQLTGDPSKLDPEIVKDKYERLKNDILRCNKLVLKFKEAILDRLHTKVGNDPFFDREVSCIVDFVKQVDDYVNTDVNESNLIYTYQALKDSFAVEEYLKVCKALRVGEDCIKDRCALSDRFIKRAVGEDFYVFDFAKINFKHLFTHILEENFPEKEEFEGCKQYILVMCNMLYITTQDIYTIVTTPDVDIDKLSELIIKAISAAKKQVPRCDKAFRLIENSVDMLKNGMSSYYKDFVASGNPAVIFENFINDISNDLHIDTPTLNQFRRIIFHFRKQANAMPKKSEKLEGVFTTLDKIMEIMDNETAGGEKNNTNA</sequence>
<protein>
    <submittedName>
        <fullName evidence="1">Uncharacterized protein</fullName>
    </submittedName>
</protein>
<dbReference type="Proteomes" id="UP000794436">
    <property type="component" value="Unassembled WGS sequence"/>
</dbReference>
<organism evidence="1 2">
    <name type="scientific">Pythium oligandrum</name>
    <name type="common">Mycoparasitic fungus</name>
    <dbReference type="NCBI Taxonomy" id="41045"/>
    <lineage>
        <taxon>Eukaryota</taxon>
        <taxon>Sar</taxon>
        <taxon>Stramenopiles</taxon>
        <taxon>Oomycota</taxon>
        <taxon>Peronosporomycetes</taxon>
        <taxon>Pythiales</taxon>
        <taxon>Pythiaceae</taxon>
        <taxon>Pythium</taxon>
    </lineage>
</organism>
<dbReference type="EMBL" id="SPLM01000145">
    <property type="protein sequence ID" value="TMW56833.1"/>
    <property type="molecule type" value="Genomic_DNA"/>
</dbReference>
<keyword evidence="2" id="KW-1185">Reference proteome</keyword>